<keyword evidence="3" id="KW-1185">Reference proteome</keyword>
<dbReference type="Pfam" id="PF00005">
    <property type="entry name" value="ABC_tran"/>
    <property type="match status" value="1"/>
</dbReference>
<dbReference type="EMBL" id="JAOSIQ010000018">
    <property type="protein sequence ID" value="MDO8064209.1"/>
    <property type="molecule type" value="Genomic_DNA"/>
</dbReference>
<dbReference type="RefSeq" id="WP_304514406.1">
    <property type="nucleotide sequence ID" value="NZ_JAOSIQ010000018.1"/>
</dbReference>
<feature type="domain" description="ABC transporter" evidence="1">
    <location>
        <begin position="4"/>
        <end position="41"/>
    </location>
</feature>
<accession>A0ABT9D474</accession>
<keyword evidence="2" id="KW-0067">ATP-binding</keyword>
<evidence type="ECO:0000259" key="1">
    <source>
        <dbReference type="Pfam" id="PF00005"/>
    </source>
</evidence>
<evidence type="ECO:0000313" key="2">
    <source>
        <dbReference type="EMBL" id="MDO8064209.1"/>
    </source>
</evidence>
<organism evidence="2 3">
    <name type="scientific">Candidatus Phytoplasma bonamiae</name>
    <dbReference type="NCBI Taxonomy" id="2982626"/>
    <lineage>
        <taxon>Bacteria</taxon>
        <taxon>Bacillati</taxon>
        <taxon>Mycoplasmatota</taxon>
        <taxon>Mollicutes</taxon>
        <taxon>Acholeplasmatales</taxon>
        <taxon>Acholeplasmataceae</taxon>
        <taxon>Candidatus Phytoplasma</taxon>
        <taxon>16SrII (Peanut WB group)</taxon>
    </lineage>
</organism>
<evidence type="ECO:0000313" key="3">
    <source>
        <dbReference type="Proteomes" id="UP001170683"/>
    </source>
</evidence>
<dbReference type="Proteomes" id="UP001170683">
    <property type="component" value="Unassembled WGS sequence"/>
</dbReference>
<name>A0ABT9D474_9MOLU</name>
<feature type="non-terminal residue" evidence="2">
    <location>
        <position position="47"/>
    </location>
</feature>
<dbReference type="InterPro" id="IPR027417">
    <property type="entry name" value="P-loop_NTPase"/>
</dbReference>
<protein>
    <submittedName>
        <fullName evidence="2">ATP-binding cassette domain-containing protein</fullName>
    </submittedName>
</protein>
<dbReference type="InterPro" id="IPR003439">
    <property type="entry name" value="ABC_transporter-like_ATP-bd"/>
</dbReference>
<keyword evidence="2" id="KW-0547">Nucleotide-binding</keyword>
<reference evidence="2 3" key="1">
    <citation type="journal article" date="2023" name="Int. J. Syst. Evol. Microbiol.">
        <title>The observation of taxonomic boundaries for the 16SrII and 16SrXXV phytoplasmas using genome-based delimitation.</title>
        <authorList>
            <person name="Rodrigues Jardim B."/>
            <person name="Tran-Nguyen L.T.T."/>
            <person name="Gambley C."/>
            <person name="Al-Sadi A.M."/>
            <person name="Al-Subhi A.M."/>
            <person name="Foissac X."/>
            <person name="Salar P."/>
            <person name="Cai H."/>
            <person name="Yang J.Y."/>
            <person name="Davis R."/>
            <person name="Jones L."/>
            <person name="Rodoni B."/>
            <person name="Constable F.E."/>
        </authorList>
    </citation>
    <scope>NUCLEOTIDE SEQUENCE [LARGE SCALE GENOMIC DNA]</scope>
    <source>
        <strain evidence="2">BAWM-225</strain>
    </source>
</reference>
<dbReference type="GO" id="GO:0005524">
    <property type="term" value="F:ATP binding"/>
    <property type="evidence" value="ECO:0007669"/>
    <property type="project" value="UniProtKB-KW"/>
</dbReference>
<dbReference type="Gene3D" id="3.40.50.300">
    <property type="entry name" value="P-loop containing nucleotide triphosphate hydrolases"/>
    <property type="match status" value="1"/>
</dbReference>
<comment type="caution">
    <text evidence="2">The sequence shown here is derived from an EMBL/GenBank/DDBJ whole genome shotgun (WGS) entry which is preliminary data.</text>
</comment>
<sequence>MVNQNGSGKSTLLRCLNLLNRPDSGKIFFNNYNLLDPNTSLTNLRIQ</sequence>
<dbReference type="SUPFAM" id="SSF52540">
    <property type="entry name" value="P-loop containing nucleoside triphosphate hydrolases"/>
    <property type="match status" value="1"/>
</dbReference>
<proteinExistence type="predicted"/>
<gene>
    <name evidence="2" type="ORF">OC701_01875</name>
</gene>